<dbReference type="EMBL" id="JAKJXP020000003">
    <property type="protein sequence ID" value="KAK7757099.1"/>
    <property type="molecule type" value="Genomic_DNA"/>
</dbReference>
<evidence type="ECO:0000256" key="2">
    <source>
        <dbReference type="SAM" id="Phobius"/>
    </source>
</evidence>
<organism evidence="3 4">
    <name type="scientific">Diatrype stigma</name>
    <dbReference type="NCBI Taxonomy" id="117547"/>
    <lineage>
        <taxon>Eukaryota</taxon>
        <taxon>Fungi</taxon>
        <taxon>Dikarya</taxon>
        <taxon>Ascomycota</taxon>
        <taxon>Pezizomycotina</taxon>
        <taxon>Sordariomycetes</taxon>
        <taxon>Xylariomycetidae</taxon>
        <taxon>Xylariales</taxon>
        <taxon>Diatrypaceae</taxon>
        <taxon>Diatrype</taxon>
    </lineage>
</organism>
<name>A0AAN9YWL5_9PEZI</name>
<feature type="transmembrane region" description="Helical" evidence="2">
    <location>
        <begin position="125"/>
        <end position="145"/>
    </location>
</feature>
<feature type="region of interest" description="Disordered" evidence="1">
    <location>
        <begin position="156"/>
        <end position="183"/>
    </location>
</feature>
<dbReference type="AlphaFoldDB" id="A0AAN9YWL5"/>
<dbReference type="PANTHER" id="PTHR39605:SF1">
    <property type="entry name" value="MAJOR FACILITATOR SUPERFAMILY (MFS) PROFILE DOMAIN-CONTAINING PROTEIN"/>
    <property type="match status" value="1"/>
</dbReference>
<sequence>MDAVSNYSFASCGWHLLQASALLLWPQAIVGLLTLDSTMAGATAVHPSDFVALYFARSLGLAQVALGLVTVVLTGTLPLTSLADAPEDQPSPYAPAVLLITTLYHGSTAFYCWARYSGTAQTGFVLGFVGNAALASFGLWCVLFGGDKARVSRRTGADKRTSGWPFRNAEADRRKGRGGKKGL</sequence>
<accession>A0AAN9YWL5</accession>
<proteinExistence type="predicted"/>
<evidence type="ECO:0000256" key="1">
    <source>
        <dbReference type="SAM" id="MobiDB-lite"/>
    </source>
</evidence>
<gene>
    <name evidence="3" type="ORF">SLS62_000646</name>
</gene>
<dbReference type="Proteomes" id="UP001320420">
    <property type="component" value="Unassembled WGS sequence"/>
</dbReference>
<keyword evidence="2" id="KW-0472">Membrane</keyword>
<feature type="transmembrane region" description="Helical" evidence="2">
    <location>
        <begin position="52"/>
        <end position="73"/>
    </location>
</feature>
<comment type="caution">
    <text evidence="3">The sequence shown here is derived from an EMBL/GenBank/DDBJ whole genome shotgun (WGS) entry which is preliminary data.</text>
</comment>
<evidence type="ECO:0000313" key="3">
    <source>
        <dbReference type="EMBL" id="KAK7757099.1"/>
    </source>
</evidence>
<dbReference type="PANTHER" id="PTHR39605">
    <property type="entry name" value="MAJOR FACILITATOR SUPERFAMILY (MFS) PROFILE DOMAIN-CONTAINING PROTEIN"/>
    <property type="match status" value="1"/>
</dbReference>
<evidence type="ECO:0000313" key="4">
    <source>
        <dbReference type="Proteomes" id="UP001320420"/>
    </source>
</evidence>
<reference evidence="3 4" key="1">
    <citation type="submission" date="2024-02" db="EMBL/GenBank/DDBJ databases">
        <title>De novo assembly and annotation of 12 fungi associated with fruit tree decline syndrome in Ontario, Canada.</title>
        <authorList>
            <person name="Sulman M."/>
            <person name="Ellouze W."/>
            <person name="Ilyukhin E."/>
        </authorList>
    </citation>
    <scope>NUCLEOTIDE SEQUENCE [LARGE SCALE GENOMIC DNA]</scope>
    <source>
        <strain evidence="3 4">M11/M66-122</strain>
    </source>
</reference>
<feature type="transmembrane region" description="Helical" evidence="2">
    <location>
        <begin position="24"/>
        <end position="45"/>
    </location>
</feature>
<feature type="compositionally biased region" description="Basic residues" evidence="1">
    <location>
        <begin position="174"/>
        <end position="183"/>
    </location>
</feature>
<keyword evidence="2" id="KW-0812">Transmembrane</keyword>
<protein>
    <submittedName>
        <fullName evidence="3">Uncharacterized protein</fullName>
    </submittedName>
</protein>
<feature type="transmembrane region" description="Helical" evidence="2">
    <location>
        <begin position="93"/>
        <end position="113"/>
    </location>
</feature>
<keyword evidence="2" id="KW-1133">Transmembrane helix</keyword>
<keyword evidence="4" id="KW-1185">Reference proteome</keyword>